<dbReference type="Gene3D" id="2.70.70.10">
    <property type="entry name" value="Glucose Permease (Domain IIA)"/>
    <property type="match status" value="1"/>
</dbReference>
<gene>
    <name evidence="4" type="ORF">JOC48_003071</name>
</gene>
<sequence>MWKNEMDVWFNKKHPQLGANKIDFIKKTVISTMVGVGLTFSVAYANEIQLSTVYHVYVDGEHVGTADDKEAIESYVSEIVQQYEQKHDEYAYTIDQELTYVEEKVFNPNVKNQQIYNLLDDELSVKVNAIELKVGDKVLGYFKDKETAEAAINQYKLKYVDEKTLENLEKNESNSNRQAELDLGDSRIIDVSLSEKVSLSTEKVSSKNIISKEEALTLLEKGTLEDKIHTVRQGEVLGKIASMYNLDLDTILQLNPSITEDSLLQIGQEINVTDYEPFIDVIVKKEELVEEEIPYEEEVVSTDELYKGDTKVKQQGSKGMKEVYYSTEIVNGIEKTKEIKDEKVIKDPVKRKVLKGTKVIPSRGTGDFGWPAVGGRITSYVGQRWGSYHKGIDIAGVSNRAILAADNGIVESAGWDGGYGKKVVINHQNGYKTIYAHLSSISVSPGQTVRKGKSIGTMGSTGHSTGTHLHFEVYKNGSLINPTSLY</sequence>
<dbReference type="PROSITE" id="PS51782">
    <property type="entry name" value="LYSM"/>
    <property type="match status" value="1"/>
</dbReference>
<dbReference type="CDD" id="cd12797">
    <property type="entry name" value="M23_peptidase"/>
    <property type="match status" value="1"/>
</dbReference>
<dbReference type="SUPFAM" id="SSF51261">
    <property type="entry name" value="Duplicated hybrid motif"/>
    <property type="match status" value="1"/>
</dbReference>
<comment type="caution">
    <text evidence="4">The sequence shown here is derived from an EMBL/GenBank/DDBJ whole genome shotgun (WGS) entry which is preliminary data.</text>
</comment>
<dbReference type="InterPro" id="IPR050570">
    <property type="entry name" value="Cell_wall_metabolism_enzyme"/>
</dbReference>
<dbReference type="Pfam" id="PF01476">
    <property type="entry name" value="LysM"/>
    <property type="match status" value="1"/>
</dbReference>
<dbReference type="InterPro" id="IPR036779">
    <property type="entry name" value="LysM_dom_sf"/>
</dbReference>
<dbReference type="InterPro" id="IPR016047">
    <property type="entry name" value="M23ase_b-sheet_dom"/>
</dbReference>
<dbReference type="SMART" id="SM01208">
    <property type="entry name" value="G5"/>
    <property type="match status" value="1"/>
</dbReference>
<keyword evidence="5" id="KW-1185">Reference proteome</keyword>
<dbReference type="EMBL" id="JAFBDR010000018">
    <property type="protein sequence ID" value="MBM7572543.1"/>
    <property type="molecule type" value="Genomic_DNA"/>
</dbReference>
<feature type="domain" description="LysM" evidence="3">
    <location>
        <begin position="227"/>
        <end position="272"/>
    </location>
</feature>
<dbReference type="SMART" id="SM00257">
    <property type="entry name" value="LysM"/>
    <property type="match status" value="1"/>
</dbReference>
<reference evidence="4 5" key="1">
    <citation type="submission" date="2021-01" db="EMBL/GenBank/DDBJ databases">
        <title>Genomic Encyclopedia of Type Strains, Phase IV (KMG-IV): sequencing the most valuable type-strain genomes for metagenomic binning, comparative biology and taxonomic classification.</title>
        <authorList>
            <person name="Goeker M."/>
        </authorList>
    </citation>
    <scope>NUCLEOTIDE SEQUENCE [LARGE SCALE GENOMIC DNA]</scope>
    <source>
        <strain evidence="4 5">DSM 23711</strain>
    </source>
</reference>
<dbReference type="GO" id="GO:0016787">
    <property type="term" value="F:hydrolase activity"/>
    <property type="evidence" value="ECO:0007669"/>
    <property type="project" value="UniProtKB-KW"/>
</dbReference>
<dbReference type="RefSeq" id="WP_239584395.1">
    <property type="nucleotide sequence ID" value="NZ_JAFBDR010000018.1"/>
</dbReference>
<organism evidence="4 5">
    <name type="scientific">Aquibacillus albus</name>
    <dbReference type="NCBI Taxonomy" id="1168171"/>
    <lineage>
        <taxon>Bacteria</taxon>
        <taxon>Bacillati</taxon>
        <taxon>Bacillota</taxon>
        <taxon>Bacilli</taxon>
        <taxon>Bacillales</taxon>
        <taxon>Bacillaceae</taxon>
        <taxon>Aquibacillus</taxon>
    </lineage>
</organism>
<dbReference type="PANTHER" id="PTHR21666">
    <property type="entry name" value="PEPTIDASE-RELATED"/>
    <property type="match status" value="1"/>
</dbReference>
<proteinExistence type="predicted"/>
<dbReference type="PANTHER" id="PTHR21666:SF270">
    <property type="entry name" value="MUREIN HYDROLASE ACTIVATOR ENVC"/>
    <property type="match status" value="1"/>
</dbReference>
<name>A0ABS2N3B8_9BACI</name>
<evidence type="ECO:0000259" key="2">
    <source>
        <dbReference type="PROSITE" id="PS51109"/>
    </source>
</evidence>
<dbReference type="CDD" id="cd00118">
    <property type="entry name" value="LysM"/>
    <property type="match status" value="1"/>
</dbReference>
<evidence type="ECO:0000313" key="5">
    <source>
        <dbReference type="Proteomes" id="UP001296943"/>
    </source>
</evidence>
<keyword evidence="4" id="KW-0378">Hydrolase</keyword>
<evidence type="ECO:0000256" key="1">
    <source>
        <dbReference type="ARBA" id="ARBA00022729"/>
    </source>
</evidence>
<evidence type="ECO:0000313" key="4">
    <source>
        <dbReference type="EMBL" id="MBM7572543.1"/>
    </source>
</evidence>
<dbReference type="Gene3D" id="2.20.230.10">
    <property type="entry name" value="Resuscitation-promoting factor rpfb"/>
    <property type="match status" value="1"/>
</dbReference>
<dbReference type="Proteomes" id="UP001296943">
    <property type="component" value="Unassembled WGS sequence"/>
</dbReference>
<dbReference type="SUPFAM" id="SSF54106">
    <property type="entry name" value="LysM domain"/>
    <property type="match status" value="1"/>
</dbReference>
<dbReference type="Gene3D" id="3.10.350.10">
    <property type="entry name" value="LysM domain"/>
    <property type="match status" value="1"/>
</dbReference>
<dbReference type="Pfam" id="PF01551">
    <property type="entry name" value="Peptidase_M23"/>
    <property type="match status" value="1"/>
</dbReference>
<keyword evidence="1" id="KW-0732">Signal</keyword>
<feature type="domain" description="G5" evidence="2">
    <location>
        <begin position="279"/>
        <end position="359"/>
    </location>
</feature>
<accession>A0ABS2N3B8</accession>
<evidence type="ECO:0000259" key="3">
    <source>
        <dbReference type="PROSITE" id="PS51782"/>
    </source>
</evidence>
<dbReference type="PROSITE" id="PS51109">
    <property type="entry name" value="G5"/>
    <property type="match status" value="1"/>
</dbReference>
<dbReference type="InterPro" id="IPR018392">
    <property type="entry name" value="LysM"/>
</dbReference>
<dbReference type="InterPro" id="IPR011055">
    <property type="entry name" value="Dup_hybrid_motif"/>
</dbReference>
<dbReference type="Pfam" id="PF07501">
    <property type="entry name" value="G5"/>
    <property type="match status" value="1"/>
</dbReference>
<protein>
    <submittedName>
        <fullName evidence="4">Murein DD-endopeptidase MepM/ murein hydrolase activator NlpD</fullName>
    </submittedName>
</protein>
<dbReference type="InterPro" id="IPR011098">
    <property type="entry name" value="G5_dom"/>
</dbReference>